<dbReference type="EMBL" id="CAADFJ010000104">
    <property type="protein sequence ID" value="VFK02822.1"/>
    <property type="molecule type" value="Genomic_DNA"/>
</dbReference>
<feature type="domain" description="Fibronectin type-III" evidence="1">
    <location>
        <begin position="116"/>
        <end position="203"/>
    </location>
</feature>
<dbReference type="EMBL" id="CAADFI010000113">
    <property type="protein sequence ID" value="VFJ97511.1"/>
    <property type="molecule type" value="Genomic_DNA"/>
</dbReference>
<evidence type="ECO:0000313" key="3">
    <source>
        <dbReference type="EMBL" id="VFJ97511.1"/>
    </source>
</evidence>
<dbReference type="InterPro" id="IPR036116">
    <property type="entry name" value="FN3_sf"/>
</dbReference>
<dbReference type="SUPFAM" id="SSF49265">
    <property type="entry name" value="Fibronectin type III"/>
    <property type="match status" value="1"/>
</dbReference>
<reference evidence="2" key="1">
    <citation type="submission" date="2019-02" db="EMBL/GenBank/DDBJ databases">
        <authorList>
            <person name="Gruber-Vodicka R. H."/>
            <person name="Seah K. B. B."/>
        </authorList>
    </citation>
    <scope>NUCLEOTIDE SEQUENCE</scope>
    <source>
        <strain evidence="4">BECK_SA2B12</strain>
        <strain evidence="2">BECK_SA2B15</strain>
        <strain evidence="3">BECK_SA2B20</strain>
    </source>
</reference>
<sequence>MTNKFPHAEAEVLELAKKLADGLAANTDLFPAPPTSAEEMNALLGKCQTAVDAVAAAKAAHKEAVADKDALIRELTGRMKKDFRYAEDTVDYDDAKLNRIGWSGRHAATPLAIPGQVRSLQVTAQGEGWVQLTWKEPAEGGKVATYRIQRRGPDTPAWTLVEIAMETEAKITDQERGKRLEYCIVAANKAGEGEASNTVTVTV</sequence>
<name>A0A450UVH5_9GAMM</name>
<organism evidence="2">
    <name type="scientific">Candidatus Kentrum eta</name>
    <dbReference type="NCBI Taxonomy" id="2126337"/>
    <lineage>
        <taxon>Bacteria</taxon>
        <taxon>Pseudomonadati</taxon>
        <taxon>Pseudomonadota</taxon>
        <taxon>Gammaproteobacteria</taxon>
        <taxon>Candidatus Kentrum</taxon>
    </lineage>
</organism>
<dbReference type="CDD" id="cd00063">
    <property type="entry name" value="FN3"/>
    <property type="match status" value="1"/>
</dbReference>
<evidence type="ECO:0000313" key="4">
    <source>
        <dbReference type="EMBL" id="VFK02822.1"/>
    </source>
</evidence>
<protein>
    <submittedName>
        <fullName evidence="2">Fibronectin type III domain-containing protein</fullName>
    </submittedName>
</protein>
<dbReference type="Pfam" id="PF00041">
    <property type="entry name" value="fn3"/>
    <property type="match status" value="1"/>
</dbReference>
<gene>
    <name evidence="2" type="ORF">BECKH772A_GA0070896_101046</name>
    <name evidence="3" type="ORF">BECKH772B_GA0070898_101136</name>
    <name evidence="4" type="ORF">BECKH772C_GA0070978_101046</name>
</gene>
<evidence type="ECO:0000259" key="1">
    <source>
        <dbReference type="PROSITE" id="PS50853"/>
    </source>
</evidence>
<dbReference type="InterPro" id="IPR003961">
    <property type="entry name" value="FN3_dom"/>
</dbReference>
<evidence type="ECO:0000313" key="2">
    <source>
        <dbReference type="EMBL" id="VFJ96450.1"/>
    </source>
</evidence>
<proteinExistence type="predicted"/>
<dbReference type="AlphaFoldDB" id="A0A450UVH5"/>
<dbReference type="EMBL" id="CAADFG010000104">
    <property type="protein sequence ID" value="VFJ96450.1"/>
    <property type="molecule type" value="Genomic_DNA"/>
</dbReference>
<dbReference type="Gene3D" id="2.60.40.10">
    <property type="entry name" value="Immunoglobulins"/>
    <property type="match status" value="1"/>
</dbReference>
<dbReference type="InterPro" id="IPR013783">
    <property type="entry name" value="Ig-like_fold"/>
</dbReference>
<dbReference type="PROSITE" id="PS50853">
    <property type="entry name" value="FN3"/>
    <property type="match status" value="1"/>
</dbReference>
<accession>A0A450UVH5</accession>
<dbReference type="SMART" id="SM00060">
    <property type="entry name" value="FN3"/>
    <property type="match status" value="1"/>
</dbReference>